<evidence type="ECO:0000256" key="3">
    <source>
        <dbReference type="SAM" id="SignalP"/>
    </source>
</evidence>
<name>A0AAN4PFX9_ASPLE</name>
<dbReference type="AlphaFoldDB" id="A0AAN4PFX9"/>
<dbReference type="Proteomes" id="UP000051487">
    <property type="component" value="Unassembled WGS sequence"/>
</dbReference>
<feature type="transmembrane region" description="Helical" evidence="2">
    <location>
        <begin position="302"/>
        <end position="327"/>
    </location>
</feature>
<dbReference type="EMBL" id="BCLY01000001">
    <property type="protein sequence ID" value="GAQ03935.1"/>
    <property type="molecule type" value="Genomic_DNA"/>
</dbReference>
<reference evidence="4 5" key="1">
    <citation type="submission" date="2015-11" db="EMBL/GenBank/DDBJ databases">
        <title>Aspergillus lentulus strain IFM 54703T.</title>
        <authorList>
            <person name="Kusuya Y."/>
            <person name="Sakai K."/>
            <person name="Kamei K."/>
            <person name="Takahashi H."/>
            <person name="Yaguchi T."/>
        </authorList>
    </citation>
    <scope>NUCLEOTIDE SEQUENCE [LARGE SCALE GENOMIC DNA]</scope>
    <source>
        <strain evidence="4 5">IFM 54703</strain>
    </source>
</reference>
<feature type="transmembrane region" description="Helical" evidence="2">
    <location>
        <begin position="372"/>
        <end position="393"/>
    </location>
</feature>
<keyword evidence="2" id="KW-0812">Transmembrane</keyword>
<feature type="region of interest" description="Disordered" evidence="1">
    <location>
        <begin position="220"/>
        <end position="246"/>
    </location>
</feature>
<evidence type="ECO:0000256" key="1">
    <source>
        <dbReference type="SAM" id="MobiDB-lite"/>
    </source>
</evidence>
<feature type="transmembrane region" description="Helical" evidence="2">
    <location>
        <begin position="712"/>
        <end position="735"/>
    </location>
</feature>
<sequence length="814" mass="87665">MYVFALVVGSMLAGHAHAAYQVLSPFSGAGLTKRQSDDQSFIPGTTYGCPDGWPVCGTSNICYSPSRGDTCCPEGTYACPNGSFCLKDPYCCPDGLDKESCAKKFGVTLQPTTTAEPTTSSSSSSTSSSTSSTSSKRLIPTSTSSSSMTPIATTNSPAVPTTGMATGAATSSLPLFTGGANAPVLGGAAAVLERLKGLCLPTGPESALVRAPQFNMSPPTYDHYADCDPVPDKRPQSPVPAPVPVPVSVQETETPAAWGIGWRCPGLMVGLVISGAMLSMGHHLYYESLDGRRVASREQQTWAIRIGTGFAFLIKSCLVSAVGLAAVQETWATLRRKSVRLSGIDSMFAVRDSPLAFLTLDLWLYAKTLTVLAMVAWLIPLTAIVTPATLNIVTYPARDKIERLVPNVNFDPSFWRNEAQFDEMWHITSPSASIARVFATLASSAQVLPVSAPFSNSSYELSFWGPSYKCQRLSEALVEIDGVTQKLWDSEIPEPQFQTTRLYMGTAPSALNNTVFISAAGSNPLWNDNATQPTEFVCQLWNTSYVVNMHFTNGIQTLTPISVDHIAYANWNRTDATSSAAPSYSGLDPTVNAGFYIMQMILSGLLQGELVQSKRAGVYQNKTVASRTTYTDTSLAYTGLFACPELWNTSSHYYKYGNDTTTTSCRNGTLAQAIEDLSHNFTYSLLSLNGGNTTVKVTDLTYRNYYFYGRTALLGAYMCALAVTIACVVVGFFALRRNGVPQNNSFSSVLMTTRNPELDRLAVGHCLGSEPLKGDIDKVRLQFGEVEGANLRHRHAAFGSQGSVTALSKGEQYY</sequence>
<evidence type="ECO:0000313" key="5">
    <source>
        <dbReference type="Proteomes" id="UP000051487"/>
    </source>
</evidence>
<comment type="caution">
    <text evidence="4">The sequence shown here is derived from an EMBL/GenBank/DDBJ whole genome shotgun (WGS) entry which is preliminary data.</text>
</comment>
<evidence type="ECO:0008006" key="6">
    <source>
        <dbReference type="Google" id="ProtNLM"/>
    </source>
</evidence>
<keyword evidence="3" id="KW-0732">Signal</keyword>
<dbReference type="PANTHER" id="PTHR35041">
    <property type="entry name" value="MEDIATOR OF RNA POLYMERASE II TRANSCRIPTION SUBUNIT 1"/>
    <property type="match status" value="1"/>
</dbReference>
<dbReference type="PANTHER" id="PTHR35041:SF6">
    <property type="entry name" value="FORMYLMETHIONINE DEFORMYLASE-LIKE PROTEIN-RELATED"/>
    <property type="match status" value="1"/>
</dbReference>
<accession>A0AAN4PFX9</accession>
<evidence type="ECO:0000256" key="2">
    <source>
        <dbReference type="SAM" id="Phobius"/>
    </source>
</evidence>
<feature type="compositionally biased region" description="Basic and acidic residues" evidence="1">
    <location>
        <begin position="223"/>
        <end position="235"/>
    </location>
</feature>
<protein>
    <recommendedName>
        <fullName evidence="6">Formylmethionine deformylase-like protein</fullName>
    </recommendedName>
</protein>
<feature type="region of interest" description="Disordered" evidence="1">
    <location>
        <begin position="112"/>
        <end position="165"/>
    </location>
</feature>
<feature type="chain" id="PRO_5042984287" description="Formylmethionine deformylase-like protein" evidence="3">
    <location>
        <begin position="19"/>
        <end position="814"/>
    </location>
</feature>
<evidence type="ECO:0000313" key="4">
    <source>
        <dbReference type="EMBL" id="GAQ03935.1"/>
    </source>
</evidence>
<proteinExistence type="predicted"/>
<keyword evidence="2" id="KW-1133">Transmembrane helix</keyword>
<feature type="compositionally biased region" description="Low complexity" evidence="1">
    <location>
        <begin position="118"/>
        <end position="165"/>
    </location>
</feature>
<keyword evidence="2" id="KW-0472">Membrane</keyword>
<gene>
    <name evidence="4" type="ORF">ALT_1256</name>
</gene>
<organism evidence="4 5">
    <name type="scientific">Aspergillus lentulus</name>
    <dbReference type="NCBI Taxonomy" id="293939"/>
    <lineage>
        <taxon>Eukaryota</taxon>
        <taxon>Fungi</taxon>
        <taxon>Dikarya</taxon>
        <taxon>Ascomycota</taxon>
        <taxon>Pezizomycotina</taxon>
        <taxon>Eurotiomycetes</taxon>
        <taxon>Eurotiomycetidae</taxon>
        <taxon>Eurotiales</taxon>
        <taxon>Aspergillaceae</taxon>
        <taxon>Aspergillus</taxon>
        <taxon>Aspergillus subgen. Fumigati</taxon>
    </lineage>
</organism>
<feature type="signal peptide" evidence="3">
    <location>
        <begin position="1"/>
        <end position="18"/>
    </location>
</feature>